<protein>
    <recommendedName>
        <fullName evidence="9">Histidinol-phosphate aminotransferase</fullName>
        <ecNumber evidence="9">2.6.1.9</ecNumber>
    </recommendedName>
    <alternativeName>
        <fullName evidence="9">Imidazole acetol-phosphate transaminase</fullName>
    </alternativeName>
</protein>
<evidence type="ECO:0000256" key="9">
    <source>
        <dbReference type="HAMAP-Rule" id="MF_01023"/>
    </source>
</evidence>
<evidence type="ECO:0000256" key="3">
    <source>
        <dbReference type="ARBA" id="ARBA00007970"/>
    </source>
</evidence>
<sequence>MKYAELANAGVHEQPVYQPGKPIEYVAQEFGLDPALIAKLASNENPFGPSPKAMAAAQRALQTAHLYPDGNCCALRAAIAQARGIDEEALIIGNGSNEIIELLGHAFLRPGVEVVMGDQAFIVYKLIAKLFGATAVEVPMQDFGHDLQAMRAAVNERTRLVFVASPNNPTGVANSEADLIALAESLPEHVILCLDEAYAEYLDRAPDLRAQVAAGCKVFCMRTFSKIYGLGGLRVGYGYGAPELIQLLQRVRQPFNVNAIAQAAACAALTDTAFVEQCRSENERGRAQLVAGLEALGFATLGGQANFVLTNVGDGGAFFQALQQSGVIVRPLAPYGMAAYVRITIGTEAENVRLLEAAGVYAASNGAAAK</sequence>
<dbReference type="HAMAP" id="MF_01023">
    <property type="entry name" value="HisC_aminotrans_2"/>
    <property type="match status" value="1"/>
</dbReference>
<comment type="pathway">
    <text evidence="2 9">Amino-acid biosynthesis; L-histidine biosynthesis; L-histidine from 5-phospho-alpha-D-ribose 1-diphosphate: step 7/9.</text>
</comment>
<accession>A0ABU1AZN5</accession>
<keyword evidence="12" id="KW-1185">Reference proteome</keyword>
<reference evidence="11 12" key="1">
    <citation type="submission" date="2023-04" db="EMBL/GenBank/DDBJ databases">
        <title>A novel bacteria isolated from coastal sediment.</title>
        <authorList>
            <person name="Liu X.-J."/>
            <person name="Du Z.-J."/>
        </authorList>
    </citation>
    <scope>NUCLEOTIDE SEQUENCE [LARGE SCALE GENOMIC DNA]</scope>
    <source>
        <strain evidence="11 12">SDUM461003</strain>
    </source>
</reference>
<comment type="subunit">
    <text evidence="4 9">Homodimer.</text>
</comment>
<keyword evidence="9" id="KW-0028">Amino-acid biosynthesis</keyword>
<evidence type="ECO:0000256" key="8">
    <source>
        <dbReference type="ARBA" id="ARBA00047481"/>
    </source>
</evidence>
<dbReference type="Proteomes" id="UP001225316">
    <property type="component" value="Unassembled WGS sequence"/>
</dbReference>
<dbReference type="InterPro" id="IPR015422">
    <property type="entry name" value="PyrdxlP-dep_Trfase_small"/>
</dbReference>
<dbReference type="PANTHER" id="PTHR43643:SF3">
    <property type="entry name" value="HISTIDINOL-PHOSPHATE AMINOTRANSFERASE"/>
    <property type="match status" value="1"/>
</dbReference>
<dbReference type="InterPro" id="IPR050106">
    <property type="entry name" value="HistidinolP_aminotransfase"/>
</dbReference>
<comment type="catalytic activity">
    <reaction evidence="8 9">
        <text>L-histidinol phosphate + 2-oxoglutarate = 3-(imidazol-4-yl)-2-oxopropyl phosphate + L-glutamate</text>
        <dbReference type="Rhea" id="RHEA:23744"/>
        <dbReference type="ChEBI" id="CHEBI:16810"/>
        <dbReference type="ChEBI" id="CHEBI:29985"/>
        <dbReference type="ChEBI" id="CHEBI:57766"/>
        <dbReference type="ChEBI" id="CHEBI:57980"/>
        <dbReference type="EC" id="2.6.1.9"/>
    </reaction>
</comment>
<evidence type="ECO:0000313" key="12">
    <source>
        <dbReference type="Proteomes" id="UP001225316"/>
    </source>
</evidence>
<dbReference type="EMBL" id="JARXHW010000038">
    <property type="protein sequence ID" value="MDQ8208719.1"/>
    <property type="molecule type" value="Genomic_DNA"/>
</dbReference>
<proteinExistence type="inferred from homology"/>
<evidence type="ECO:0000313" key="11">
    <source>
        <dbReference type="EMBL" id="MDQ8208719.1"/>
    </source>
</evidence>
<keyword evidence="7 9" id="KW-0663">Pyridoxal phosphate</keyword>
<dbReference type="EC" id="2.6.1.9" evidence="9"/>
<dbReference type="SUPFAM" id="SSF53383">
    <property type="entry name" value="PLP-dependent transferases"/>
    <property type="match status" value="1"/>
</dbReference>
<dbReference type="NCBIfam" id="TIGR01141">
    <property type="entry name" value="hisC"/>
    <property type="match status" value="1"/>
</dbReference>
<keyword evidence="5 9" id="KW-0032">Aminotransferase</keyword>
<dbReference type="InterPro" id="IPR015424">
    <property type="entry name" value="PyrdxlP-dep_Trfase"/>
</dbReference>
<dbReference type="CDD" id="cd00609">
    <property type="entry name" value="AAT_like"/>
    <property type="match status" value="1"/>
</dbReference>
<dbReference type="PANTHER" id="PTHR43643">
    <property type="entry name" value="HISTIDINOL-PHOSPHATE AMINOTRANSFERASE 2"/>
    <property type="match status" value="1"/>
</dbReference>
<keyword evidence="6 9" id="KW-0808">Transferase</keyword>
<evidence type="ECO:0000256" key="5">
    <source>
        <dbReference type="ARBA" id="ARBA00022576"/>
    </source>
</evidence>
<evidence type="ECO:0000256" key="1">
    <source>
        <dbReference type="ARBA" id="ARBA00001933"/>
    </source>
</evidence>
<dbReference type="Gene3D" id="3.90.1150.10">
    <property type="entry name" value="Aspartate Aminotransferase, domain 1"/>
    <property type="match status" value="1"/>
</dbReference>
<gene>
    <name evidence="9 11" type="primary">hisC</name>
    <name evidence="11" type="ORF">QEH52_14425</name>
</gene>
<keyword evidence="9" id="KW-0368">Histidine biosynthesis</keyword>
<name>A0ABU1AZN5_9BACT</name>
<dbReference type="Gene3D" id="3.40.640.10">
    <property type="entry name" value="Type I PLP-dependent aspartate aminotransferase-like (Major domain)"/>
    <property type="match status" value="1"/>
</dbReference>
<comment type="similarity">
    <text evidence="3 9">Belongs to the class-II pyridoxal-phosphate-dependent aminotransferase family. Histidinol-phosphate aminotransferase subfamily.</text>
</comment>
<dbReference type="Pfam" id="PF00155">
    <property type="entry name" value="Aminotran_1_2"/>
    <property type="match status" value="1"/>
</dbReference>
<evidence type="ECO:0000256" key="6">
    <source>
        <dbReference type="ARBA" id="ARBA00022679"/>
    </source>
</evidence>
<evidence type="ECO:0000256" key="4">
    <source>
        <dbReference type="ARBA" id="ARBA00011738"/>
    </source>
</evidence>
<dbReference type="InterPro" id="IPR015421">
    <property type="entry name" value="PyrdxlP-dep_Trfase_major"/>
</dbReference>
<dbReference type="GO" id="GO:0004400">
    <property type="term" value="F:histidinol-phosphate transaminase activity"/>
    <property type="evidence" value="ECO:0007669"/>
    <property type="project" value="UniProtKB-EC"/>
</dbReference>
<dbReference type="InterPro" id="IPR005861">
    <property type="entry name" value="HisP_aminotrans"/>
</dbReference>
<comment type="caution">
    <text evidence="11">The sequence shown here is derived from an EMBL/GenBank/DDBJ whole genome shotgun (WGS) entry which is preliminary data.</text>
</comment>
<evidence type="ECO:0000256" key="2">
    <source>
        <dbReference type="ARBA" id="ARBA00005011"/>
    </source>
</evidence>
<feature type="modified residue" description="N6-(pyridoxal phosphate)lysine" evidence="9">
    <location>
        <position position="226"/>
    </location>
</feature>
<feature type="domain" description="Aminotransferase class I/classII large" evidence="10">
    <location>
        <begin position="39"/>
        <end position="357"/>
    </location>
</feature>
<organism evidence="11 12">
    <name type="scientific">Thalassobacterium maritimum</name>
    <dbReference type="NCBI Taxonomy" id="3041265"/>
    <lineage>
        <taxon>Bacteria</taxon>
        <taxon>Pseudomonadati</taxon>
        <taxon>Verrucomicrobiota</taxon>
        <taxon>Opitutia</taxon>
        <taxon>Puniceicoccales</taxon>
        <taxon>Coraliomargaritaceae</taxon>
        <taxon>Thalassobacterium</taxon>
    </lineage>
</organism>
<comment type="cofactor">
    <cofactor evidence="1 9">
        <name>pyridoxal 5'-phosphate</name>
        <dbReference type="ChEBI" id="CHEBI:597326"/>
    </cofactor>
</comment>
<dbReference type="InterPro" id="IPR004839">
    <property type="entry name" value="Aminotransferase_I/II_large"/>
</dbReference>
<evidence type="ECO:0000259" key="10">
    <source>
        <dbReference type="Pfam" id="PF00155"/>
    </source>
</evidence>
<dbReference type="RefSeq" id="WP_308951372.1">
    <property type="nucleotide sequence ID" value="NZ_JARXHW010000038.1"/>
</dbReference>
<evidence type="ECO:0000256" key="7">
    <source>
        <dbReference type="ARBA" id="ARBA00022898"/>
    </source>
</evidence>